<dbReference type="Proteomes" id="UP000027456">
    <property type="component" value="Unassembled WGS sequence"/>
</dbReference>
<dbReference type="InterPro" id="IPR011989">
    <property type="entry name" value="ARM-like"/>
</dbReference>
<dbReference type="InterPro" id="IPR016024">
    <property type="entry name" value="ARM-type_fold"/>
</dbReference>
<evidence type="ECO:0000313" key="2">
    <source>
        <dbReference type="EMBL" id="KEP47733.1"/>
    </source>
</evidence>
<reference evidence="2 3" key="1">
    <citation type="submission" date="2013-12" db="EMBL/GenBank/DDBJ databases">
        <authorList>
            <person name="Cubeta M."/>
            <person name="Pakala S."/>
            <person name="Fedorova N."/>
            <person name="Thomas E."/>
            <person name="Dean R."/>
            <person name="Jabaji S."/>
            <person name="Neate S."/>
            <person name="Toda T."/>
            <person name="Tavantzis S."/>
            <person name="Vilgalys R."/>
            <person name="Bharathan N."/>
            <person name="Pakala S."/>
            <person name="Losada L.S."/>
            <person name="Zafar N."/>
            <person name="Nierman W."/>
        </authorList>
    </citation>
    <scope>NUCLEOTIDE SEQUENCE [LARGE SCALE GENOMIC DNA]</scope>
    <source>
        <strain evidence="2 3">123E</strain>
    </source>
</reference>
<dbReference type="HOGENOM" id="CLU_042566_0_0_1"/>
<gene>
    <name evidence="2" type="ORF">V565_145830</name>
</gene>
<dbReference type="InterPro" id="IPR000225">
    <property type="entry name" value="Armadillo"/>
</dbReference>
<comment type="caution">
    <text evidence="2">The sequence shown here is derived from an EMBL/GenBank/DDBJ whole genome shotgun (WGS) entry which is preliminary data.</text>
</comment>
<evidence type="ECO:0000256" key="1">
    <source>
        <dbReference type="SAM" id="MobiDB-lite"/>
    </source>
</evidence>
<sequence>MPSTMPVATITPLQLPPLAQPNNTKHETGFPEVLPPNPPSYDAVAQSPTTTTTTINSTSPTSPVFSSQDGSIALATSRSLMTAVNNKADPDEIRRLVLEVVRMAQDEDMANRLVDTGVIPHLITELKNSSPGELGVNNIVFALGLLSRDLLSAASIVRPGTAERLIEISKGTQSGPARACLAWCLGRMVQSDDIAMRLIEDGLPELLISWLTVSEDTNTHRYCAWTLGILARNDAFVDTLVELDAIPALASHLNRIATPQFDSHPEDLCAALFAVARFARTIKLSKALAAVGSVEPMVQILNQTLDPGVLNWAARAIGCHMRPNSSDMAKVLLRAGAAKGLARLPDVVPTEETDALGSFAFAIARFSCAEWSAGTRRELVEAGVVDGLLRALRAAASVPATNPQVHAELAFAISFLGDVGGSSIRKEIQESGGVDILRQLARQEPPDVRKACETAITSTTGNVFTRLTASTKAGLTHDWRGGCPDYLIPHPDFNAWNP</sequence>
<dbReference type="STRING" id="1423351.A0A074RSY0"/>
<dbReference type="SMART" id="SM00185">
    <property type="entry name" value="ARM"/>
    <property type="match status" value="4"/>
</dbReference>
<keyword evidence="3" id="KW-1185">Reference proteome</keyword>
<dbReference type="Gene3D" id="1.25.10.10">
    <property type="entry name" value="Leucine-rich Repeat Variant"/>
    <property type="match status" value="1"/>
</dbReference>
<protein>
    <submittedName>
        <fullName evidence="2">Arm domain protein</fullName>
    </submittedName>
</protein>
<evidence type="ECO:0000313" key="3">
    <source>
        <dbReference type="Proteomes" id="UP000027456"/>
    </source>
</evidence>
<feature type="region of interest" description="Disordered" evidence="1">
    <location>
        <begin position="1"/>
        <end position="68"/>
    </location>
</feature>
<proteinExistence type="predicted"/>
<name>A0A074RSY0_9AGAM</name>
<organism evidence="2 3">
    <name type="scientific">Rhizoctonia solani 123E</name>
    <dbReference type="NCBI Taxonomy" id="1423351"/>
    <lineage>
        <taxon>Eukaryota</taxon>
        <taxon>Fungi</taxon>
        <taxon>Dikarya</taxon>
        <taxon>Basidiomycota</taxon>
        <taxon>Agaricomycotina</taxon>
        <taxon>Agaricomycetes</taxon>
        <taxon>Cantharellales</taxon>
        <taxon>Ceratobasidiaceae</taxon>
        <taxon>Rhizoctonia</taxon>
    </lineage>
</organism>
<accession>A0A074RSY0</accession>
<dbReference type="SUPFAM" id="SSF48371">
    <property type="entry name" value="ARM repeat"/>
    <property type="match status" value="1"/>
</dbReference>
<dbReference type="EMBL" id="AZST01000666">
    <property type="protein sequence ID" value="KEP47733.1"/>
    <property type="molecule type" value="Genomic_DNA"/>
</dbReference>
<dbReference type="OrthoDB" id="1668230at2759"/>
<feature type="compositionally biased region" description="Low complexity" evidence="1">
    <location>
        <begin position="47"/>
        <end position="63"/>
    </location>
</feature>
<dbReference type="AlphaFoldDB" id="A0A074RSY0"/>